<evidence type="ECO:0000256" key="2">
    <source>
        <dbReference type="ARBA" id="ARBA00022729"/>
    </source>
</evidence>
<dbReference type="PANTHER" id="PTHR34216">
    <property type="match status" value="1"/>
</dbReference>
<name>A0ABW5INH3_9BACT</name>
<gene>
    <name evidence="4" type="ORF">ACFSRY_14940</name>
</gene>
<dbReference type="PROSITE" id="PS51677">
    <property type="entry name" value="NODB"/>
    <property type="match status" value="1"/>
</dbReference>
<dbReference type="SUPFAM" id="SSF88713">
    <property type="entry name" value="Glycoside hydrolase/deacetylase"/>
    <property type="match status" value="1"/>
</dbReference>
<dbReference type="PANTHER" id="PTHR34216:SF3">
    <property type="entry name" value="POLY-BETA-1,6-N-ACETYL-D-GLUCOSAMINE N-DEACETYLASE"/>
    <property type="match status" value="1"/>
</dbReference>
<dbReference type="Gene3D" id="3.20.20.370">
    <property type="entry name" value="Glycoside hydrolase/deacetylase"/>
    <property type="match status" value="1"/>
</dbReference>
<evidence type="ECO:0000313" key="5">
    <source>
        <dbReference type="Proteomes" id="UP001597544"/>
    </source>
</evidence>
<evidence type="ECO:0000313" key="4">
    <source>
        <dbReference type="EMBL" id="MFD2515167.1"/>
    </source>
</evidence>
<organism evidence="4 5">
    <name type="scientific">Pontibacter locisalis</name>
    <dbReference type="NCBI Taxonomy" id="1719035"/>
    <lineage>
        <taxon>Bacteria</taxon>
        <taxon>Pseudomonadati</taxon>
        <taxon>Bacteroidota</taxon>
        <taxon>Cytophagia</taxon>
        <taxon>Cytophagales</taxon>
        <taxon>Hymenobacteraceae</taxon>
        <taxon>Pontibacter</taxon>
    </lineage>
</organism>
<keyword evidence="2" id="KW-0732">Signal</keyword>
<sequence>MKNLLRHIFRNGKEPKALVLMYHRVVETDTDIWDIAVSPSNFEQQLQILQESDNVISLAELAKKVVQRNINKNYIAITFDDGYSDNYISAKPLLEKYDMPATFFITSSNVDKDDAFWWDELELLILHSKHLPSSFFMAIGEDSIEFDLLEDAQLTDEQSKVNAAWKACDEAPPSRRCALFLRLWQCLKPLPQEEQQQHLVKIRNWAGAVDPTPEALKSITAEQLKIMSNHKLFDIGAHTLSHPALASHSLGYQKQEILGSKSDLHAITGREISLLAYPYGNYNAETLKAAAETNFEAAFTTEEKLVTNKSNRYALARYQVKNWTGSEFNGYLQQWLSKSK</sequence>
<accession>A0ABW5INH3</accession>
<dbReference type="EMBL" id="JBHULU010000021">
    <property type="protein sequence ID" value="MFD2515167.1"/>
    <property type="molecule type" value="Genomic_DNA"/>
</dbReference>
<dbReference type="RefSeq" id="WP_377509342.1">
    <property type="nucleotide sequence ID" value="NZ_JBHULU010000021.1"/>
</dbReference>
<keyword evidence="5" id="KW-1185">Reference proteome</keyword>
<dbReference type="InterPro" id="IPR002509">
    <property type="entry name" value="NODB_dom"/>
</dbReference>
<feature type="domain" description="NodB homology" evidence="3">
    <location>
        <begin position="73"/>
        <end position="340"/>
    </location>
</feature>
<evidence type="ECO:0000259" key="3">
    <source>
        <dbReference type="PROSITE" id="PS51677"/>
    </source>
</evidence>
<dbReference type="Proteomes" id="UP001597544">
    <property type="component" value="Unassembled WGS sequence"/>
</dbReference>
<dbReference type="InterPro" id="IPR011330">
    <property type="entry name" value="Glyco_hydro/deAcase_b/a-brl"/>
</dbReference>
<comment type="caution">
    <text evidence="4">The sequence shown here is derived from an EMBL/GenBank/DDBJ whole genome shotgun (WGS) entry which is preliminary data.</text>
</comment>
<reference evidence="5" key="1">
    <citation type="journal article" date="2019" name="Int. J. Syst. Evol. Microbiol.">
        <title>The Global Catalogue of Microorganisms (GCM) 10K type strain sequencing project: providing services to taxonomists for standard genome sequencing and annotation.</title>
        <authorList>
            <consortium name="The Broad Institute Genomics Platform"/>
            <consortium name="The Broad Institute Genome Sequencing Center for Infectious Disease"/>
            <person name="Wu L."/>
            <person name="Ma J."/>
        </authorList>
    </citation>
    <scope>NUCLEOTIDE SEQUENCE [LARGE SCALE GENOMIC DNA]</scope>
    <source>
        <strain evidence="5">KCTC 42498</strain>
    </source>
</reference>
<protein>
    <submittedName>
        <fullName evidence="4">Polysaccharide deacetylase family protein</fullName>
    </submittedName>
</protein>
<dbReference type="CDD" id="cd10918">
    <property type="entry name" value="CE4_NodB_like_5s_6s"/>
    <property type="match status" value="1"/>
</dbReference>
<evidence type="ECO:0000256" key="1">
    <source>
        <dbReference type="ARBA" id="ARBA00004613"/>
    </source>
</evidence>
<dbReference type="Pfam" id="PF01522">
    <property type="entry name" value="Polysacc_deac_1"/>
    <property type="match status" value="2"/>
</dbReference>
<dbReference type="InterPro" id="IPR051398">
    <property type="entry name" value="Polysacch_Deacetylase"/>
</dbReference>
<comment type="subcellular location">
    <subcellularLocation>
        <location evidence="1">Secreted</location>
    </subcellularLocation>
</comment>
<proteinExistence type="predicted"/>